<evidence type="ECO:0000256" key="10">
    <source>
        <dbReference type="ARBA" id="ARBA00023077"/>
    </source>
</evidence>
<evidence type="ECO:0000256" key="1">
    <source>
        <dbReference type="ARBA" id="ARBA00004571"/>
    </source>
</evidence>
<sequence>MRCGASCAWGCSGWFWHLPRRCWRCLPPLRRRASSAGVTLSFAAGQTAGLASPGLRGRYSVDEGLARLLVGSGLYAQRQGNGGYVLVSVAPGDALELGATSITGNALGARTEGAGSYTSGSSNSATRLNLSIRETPQSISVVTRQRMDDEQLTSIETLLDRTPGISVQNIGTSRYGISSRGYSIDTIQLDGVLTALDLVSQNIPQTQADLVIYDRVEVLRGAAGLLTGAGDPSGTINLVRKKPTQAFQGYVGFSLGSRDRYRSEVDVSGPLGAATGLRGRFVGAHEQGGTHIDHYEQRKSVLYGVLEADLAETTLLTFGLDYQTSDPRGQSTSGLPLFHDTGAQTRFDPSDNAAARWNRNEIEAYNAFASLERKLARDWSLKLSANHLYGTREFSGAHASWGFPDQVTGSGVRLYGGLGEATQRQNGFDVNTQGPFELWGRRHELVLGFNWSEFENFHEPMRGAGIEGRYIDIYQWDNNTAGPTITGEKLMDYDGWQKQHGTYAALRLKPRDDLAIILGVRASGYQYRLSQIYTSPVLAANNRITEMKESGVVTPYAGVVYDIDDVHSMYFSYTSIFKPQSQRDRTGAVLDPREGDNYEAGLKSEFFGGRLNSAVALYQINQDNLAEADAGQTVPGTSPVQAAYRAVNGAKTRGVDVELSGELQAGWQIGASYNYSSTEDADGKRIRPTFPRQMVKLWTSYRLPGGWNRLTLGGGVNWQSGIHYTATTWQLPGIVLRGEQKAYAVANLMARYDINEQLSATFNLNNLFDKEYLQGLDTTFHTGIYAPTRNIMANLKYSF</sequence>
<dbReference type="Gene3D" id="2.170.130.10">
    <property type="entry name" value="TonB-dependent receptor, plug domain"/>
    <property type="match status" value="1"/>
</dbReference>
<protein>
    <submittedName>
        <fullName evidence="17">TonB-dependent siderophore receptor</fullName>
    </submittedName>
</protein>
<keyword evidence="11 14" id="KW-0472">Membrane</keyword>
<keyword evidence="10 15" id="KW-0798">TonB box</keyword>
<dbReference type="Gene3D" id="3.55.50.30">
    <property type="match status" value="1"/>
</dbReference>
<comment type="subcellular location">
    <subcellularLocation>
        <location evidence="1 14">Cell outer membrane</location>
        <topology evidence="1 14">Multi-pass membrane protein</topology>
    </subcellularLocation>
</comment>
<evidence type="ECO:0000313" key="18">
    <source>
        <dbReference type="Proteomes" id="UP000292639"/>
    </source>
</evidence>
<dbReference type="Pfam" id="PF00593">
    <property type="entry name" value="TonB_dep_Rec_b-barrel"/>
    <property type="match status" value="1"/>
</dbReference>
<keyword evidence="3 14" id="KW-0813">Transport</keyword>
<dbReference type="CDD" id="cd01347">
    <property type="entry name" value="ligand_gated_channel"/>
    <property type="match status" value="1"/>
</dbReference>
<dbReference type="SMART" id="SM00965">
    <property type="entry name" value="STN"/>
    <property type="match status" value="1"/>
</dbReference>
<evidence type="ECO:0000256" key="7">
    <source>
        <dbReference type="ARBA" id="ARBA00022729"/>
    </source>
</evidence>
<dbReference type="FunFam" id="2.170.130.10:FF:000010">
    <property type="entry name" value="Ferripyoverdine receptor"/>
    <property type="match status" value="1"/>
</dbReference>
<organism evidence="17 18">
    <name type="scientific">Stutzerimonas kirkiae</name>
    <dbReference type="NCBI Taxonomy" id="2211392"/>
    <lineage>
        <taxon>Bacteria</taxon>
        <taxon>Pseudomonadati</taxon>
        <taxon>Pseudomonadota</taxon>
        <taxon>Gammaproteobacteria</taxon>
        <taxon>Pseudomonadales</taxon>
        <taxon>Pseudomonadaceae</taxon>
        <taxon>Stutzerimonas</taxon>
    </lineage>
</organism>
<keyword evidence="5" id="KW-0410">Iron transport</keyword>
<keyword evidence="9" id="KW-0406">Ion transport</keyword>
<dbReference type="InterPro" id="IPR000531">
    <property type="entry name" value="Beta-barrel_TonB"/>
</dbReference>
<dbReference type="PANTHER" id="PTHR32552">
    <property type="entry name" value="FERRICHROME IRON RECEPTOR-RELATED"/>
    <property type="match status" value="1"/>
</dbReference>
<evidence type="ECO:0000256" key="6">
    <source>
        <dbReference type="ARBA" id="ARBA00022692"/>
    </source>
</evidence>
<evidence type="ECO:0000256" key="3">
    <source>
        <dbReference type="ARBA" id="ARBA00022448"/>
    </source>
</evidence>
<evidence type="ECO:0000256" key="13">
    <source>
        <dbReference type="ARBA" id="ARBA00023237"/>
    </source>
</evidence>
<keyword evidence="7" id="KW-0732">Signal</keyword>
<dbReference type="GO" id="GO:0015344">
    <property type="term" value="F:siderophore uptake transmembrane transporter activity"/>
    <property type="evidence" value="ECO:0007669"/>
    <property type="project" value="TreeGrafter"/>
</dbReference>
<dbReference type="AlphaFoldDB" id="A0A4Q9RDP9"/>
<dbReference type="InterPro" id="IPR010105">
    <property type="entry name" value="TonB_sidphr_rcpt"/>
</dbReference>
<evidence type="ECO:0000256" key="14">
    <source>
        <dbReference type="PROSITE-ProRule" id="PRU01360"/>
    </source>
</evidence>
<dbReference type="Gene3D" id="2.40.170.20">
    <property type="entry name" value="TonB-dependent receptor, beta-barrel domain"/>
    <property type="match status" value="1"/>
</dbReference>
<name>A0A4Q9RDP9_9GAMM</name>
<dbReference type="InterPro" id="IPR039426">
    <property type="entry name" value="TonB-dep_rcpt-like"/>
</dbReference>
<dbReference type="InterPro" id="IPR036942">
    <property type="entry name" value="Beta-barrel_TonB_sf"/>
</dbReference>
<dbReference type="GO" id="GO:0038023">
    <property type="term" value="F:signaling receptor activity"/>
    <property type="evidence" value="ECO:0007669"/>
    <property type="project" value="InterPro"/>
</dbReference>
<accession>A0A4Q9RDP9</accession>
<dbReference type="NCBIfam" id="TIGR01783">
    <property type="entry name" value="TonB-siderophor"/>
    <property type="match status" value="1"/>
</dbReference>
<dbReference type="Proteomes" id="UP000292639">
    <property type="component" value="Unassembled WGS sequence"/>
</dbReference>
<evidence type="ECO:0000256" key="11">
    <source>
        <dbReference type="ARBA" id="ARBA00023136"/>
    </source>
</evidence>
<dbReference type="GO" id="GO:0009279">
    <property type="term" value="C:cell outer membrane"/>
    <property type="evidence" value="ECO:0007669"/>
    <property type="project" value="UniProtKB-SubCell"/>
</dbReference>
<dbReference type="Pfam" id="PF07660">
    <property type="entry name" value="STN"/>
    <property type="match status" value="1"/>
</dbReference>
<gene>
    <name evidence="17" type="ORF">DNJ96_03245</name>
</gene>
<dbReference type="PANTHER" id="PTHR32552:SF74">
    <property type="entry name" value="HYDROXAMATE SIDEROPHORE RECEPTOR FHUE"/>
    <property type="match status" value="1"/>
</dbReference>
<dbReference type="InterPro" id="IPR012910">
    <property type="entry name" value="Plug_dom"/>
</dbReference>
<feature type="domain" description="Secretin/TonB short N-terminal" evidence="16">
    <location>
        <begin position="38"/>
        <end position="89"/>
    </location>
</feature>
<proteinExistence type="inferred from homology"/>
<keyword evidence="8" id="KW-0408">Iron</keyword>
<dbReference type="InterPro" id="IPR037066">
    <property type="entry name" value="Plug_dom_sf"/>
</dbReference>
<evidence type="ECO:0000256" key="4">
    <source>
        <dbReference type="ARBA" id="ARBA00022452"/>
    </source>
</evidence>
<dbReference type="EMBL" id="QJUP01000002">
    <property type="protein sequence ID" value="TBU99338.1"/>
    <property type="molecule type" value="Genomic_DNA"/>
</dbReference>
<comment type="caution">
    <text evidence="17">The sequence shown here is derived from an EMBL/GenBank/DDBJ whole genome shotgun (WGS) entry which is preliminary data.</text>
</comment>
<dbReference type="Pfam" id="PF07715">
    <property type="entry name" value="Plug"/>
    <property type="match status" value="1"/>
</dbReference>
<reference evidence="17 18" key="1">
    <citation type="submission" date="2018-06" db="EMBL/GenBank/DDBJ databases">
        <title>Three novel Pseudomonas species isolated from symptomatic oak.</title>
        <authorList>
            <person name="Bueno-Gonzalez V."/>
            <person name="Brady C."/>
        </authorList>
    </citation>
    <scope>NUCLEOTIDE SEQUENCE [LARGE SCALE GENOMIC DNA]</scope>
    <source>
        <strain evidence="17 18">P17C</strain>
    </source>
</reference>
<keyword evidence="4 14" id="KW-1134">Transmembrane beta strand</keyword>
<evidence type="ECO:0000256" key="12">
    <source>
        <dbReference type="ARBA" id="ARBA00023170"/>
    </source>
</evidence>
<dbReference type="PROSITE" id="PS52016">
    <property type="entry name" value="TONB_DEPENDENT_REC_3"/>
    <property type="match status" value="1"/>
</dbReference>
<keyword evidence="18" id="KW-1185">Reference proteome</keyword>
<keyword evidence="6 14" id="KW-0812">Transmembrane</keyword>
<dbReference type="SUPFAM" id="SSF56935">
    <property type="entry name" value="Porins"/>
    <property type="match status" value="1"/>
</dbReference>
<dbReference type="InterPro" id="IPR011662">
    <property type="entry name" value="Secretin/TonB_short_N"/>
</dbReference>
<keyword evidence="12 17" id="KW-0675">Receptor</keyword>
<evidence type="ECO:0000313" key="17">
    <source>
        <dbReference type="EMBL" id="TBU99338.1"/>
    </source>
</evidence>
<evidence type="ECO:0000256" key="5">
    <source>
        <dbReference type="ARBA" id="ARBA00022496"/>
    </source>
</evidence>
<evidence type="ECO:0000256" key="2">
    <source>
        <dbReference type="ARBA" id="ARBA00009810"/>
    </source>
</evidence>
<dbReference type="GO" id="GO:0015891">
    <property type="term" value="P:siderophore transport"/>
    <property type="evidence" value="ECO:0007669"/>
    <property type="project" value="InterPro"/>
</dbReference>
<comment type="similarity">
    <text evidence="2 14 15">Belongs to the TonB-dependent receptor family.</text>
</comment>
<keyword evidence="13 14" id="KW-0998">Cell outer membrane</keyword>
<evidence type="ECO:0000256" key="15">
    <source>
        <dbReference type="RuleBase" id="RU003357"/>
    </source>
</evidence>
<evidence type="ECO:0000256" key="8">
    <source>
        <dbReference type="ARBA" id="ARBA00023004"/>
    </source>
</evidence>
<evidence type="ECO:0000256" key="9">
    <source>
        <dbReference type="ARBA" id="ARBA00023065"/>
    </source>
</evidence>
<evidence type="ECO:0000259" key="16">
    <source>
        <dbReference type="SMART" id="SM00965"/>
    </source>
</evidence>